<dbReference type="Proteomes" id="UP000199597">
    <property type="component" value="Chromosome I"/>
</dbReference>
<gene>
    <name evidence="1" type="ORF">SAMN04489752_0319</name>
</gene>
<sequence length="160" mass="17308">MVILRSGAIAKEVEPSGRVKIAAAPDSGRANEPWQWRLTIGDSPSSESNLNGQNLTISNPGSEGEKILELMCEKNLVTGAMRLETLSSQRDFERADGDLIVIYMHTGELAFDQHRLGPGDAAIISGSEHRTVRAEPVADQVDFVLVRLGSATETGLVWIP</sequence>
<dbReference type="EMBL" id="LT629766">
    <property type="protein sequence ID" value="SDR80797.1"/>
    <property type="molecule type" value="Genomic_DNA"/>
</dbReference>
<reference evidence="2" key="1">
    <citation type="submission" date="2016-10" db="EMBL/GenBank/DDBJ databases">
        <authorList>
            <person name="Varghese N."/>
            <person name="Submissions S."/>
        </authorList>
    </citation>
    <scope>NUCLEOTIDE SEQUENCE [LARGE SCALE GENOMIC DNA]</scope>
    <source>
        <strain evidence="2">DSM 23676</strain>
    </source>
</reference>
<dbReference type="OrthoDB" id="9824257at2"/>
<dbReference type="AlphaFoldDB" id="A0A1H1M299"/>
<name>A0A1H1M299_9MICO</name>
<organism evidence="1 2">
    <name type="scientific">Brevibacterium siliguriense</name>
    <dbReference type="NCBI Taxonomy" id="1136497"/>
    <lineage>
        <taxon>Bacteria</taxon>
        <taxon>Bacillati</taxon>
        <taxon>Actinomycetota</taxon>
        <taxon>Actinomycetes</taxon>
        <taxon>Micrococcales</taxon>
        <taxon>Brevibacteriaceae</taxon>
        <taxon>Brevibacterium</taxon>
    </lineage>
</organism>
<dbReference type="STRING" id="1136497.SAMN04489752_0319"/>
<accession>A0A1H1M299</accession>
<protein>
    <recommendedName>
        <fullName evidence="3">HutD protein</fullName>
    </recommendedName>
</protein>
<evidence type="ECO:0008006" key="3">
    <source>
        <dbReference type="Google" id="ProtNLM"/>
    </source>
</evidence>
<proteinExistence type="predicted"/>
<evidence type="ECO:0000313" key="1">
    <source>
        <dbReference type="EMBL" id="SDR80797.1"/>
    </source>
</evidence>
<keyword evidence="2" id="KW-1185">Reference proteome</keyword>
<evidence type="ECO:0000313" key="2">
    <source>
        <dbReference type="Proteomes" id="UP000199597"/>
    </source>
</evidence>
<dbReference type="RefSeq" id="WP_092009411.1">
    <property type="nucleotide sequence ID" value="NZ_LT629766.1"/>
</dbReference>